<proteinExistence type="inferred from homology"/>
<dbReference type="Pfam" id="PF02321">
    <property type="entry name" value="OEP"/>
    <property type="match status" value="2"/>
</dbReference>
<comment type="caution">
    <text evidence="3">The sequence shown here is derived from an EMBL/GenBank/DDBJ whole genome shotgun (WGS) entry which is preliminary data.</text>
</comment>
<dbReference type="Gene3D" id="1.20.1600.10">
    <property type="entry name" value="Outer membrane efflux proteins (OEP)"/>
    <property type="match status" value="1"/>
</dbReference>
<dbReference type="PROSITE" id="PS51257">
    <property type="entry name" value="PROKAR_LIPOPROTEIN"/>
    <property type="match status" value="1"/>
</dbReference>
<reference evidence="3" key="1">
    <citation type="submission" date="2019-04" db="EMBL/GenBank/DDBJ databases">
        <title>Evolution of Biomass-Degrading Anaerobic Consortia Revealed by Metagenomics.</title>
        <authorList>
            <person name="Peng X."/>
        </authorList>
    </citation>
    <scope>NUCLEOTIDE SEQUENCE</scope>
    <source>
        <strain evidence="3">SIG141</strain>
    </source>
</reference>
<comment type="subcellular location">
    <subcellularLocation>
        <location evidence="2">Cell membrane</location>
        <topology evidence="2">Lipid-anchor</topology>
    </subcellularLocation>
</comment>
<dbReference type="InterPro" id="IPR003423">
    <property type="entry name" value="OMP_efflux"/>
</dbReference>
<dbReference type="EMBL" id="SUYD01000002">
    <property type="protein sequence ID" value="MBE6265298.1"/>
    <property type="molecule type" value="Genomic_DNA"/>
</dbReference>
<dbReference type="GO" id="GO:0015562">
    <property type="term" value="F:efflux transmembrane transporter activity"/>
    <property type="evidence" value="ECO:0007669"/>
    <property type="project" value="InterPro"/>
</dbReference>
<dbReference type="Proteomes" id="UP000763088">
    <property type="component" value="Unassembled WGS sequence"/>
</dbReference>
<dbReference type="AlphaFoldDB" id="A0A928BRH3"/>
<keyword evidence="2" id="KW-0812">Transmembrane</keyword>
<keyword evidence="2" id="KW-0564">Palmitate</keyword>
<dbReference type="PANTHER" id="PTHR30203">
    <property type="entry name" value="OUTER MEMBRANE CATION EFFLUX PROTEIN"/>
    <property type="match status" value="1"/>
</dbReference>
<accession>A0A928BRH3</accession>
<dbReference type="NCBIfam" id="TIGR01845">
    <property type="entry name" value="outer_NodT"/>
    <property type="match status" value="1"/>
</dbReference>
<dbReference type="InterPro" id="IPR010131">
    <property type="entry name" value="MdtP/NodT-like"/>
</dbReference>
<dbReference type="GO" id="GO:0005886">
    <property type="term" value="C:plasma membrane"/>
    <property type="evidence" value="ECO:0007669"/>
    <property type="project" value="UniProtKB-SubCell"/>
</dbReference>
<evidence type="ECO:0000256" key="1">
    <source>
        <dbReference type="ARBA" id="ARBA00007613"/>
    </source>
</evidence>
<sequence length="465" mass="51724">MKQYRNIIFKFLNFYIAAMLLTSCGLYNKYERPEVDTKGLVRDTQSLTDTLAVQDTTSFGNLPWRTVFTDPQLQSLIEQGLKNNPDLLNAALNVQMVNEALKVAKLAFLPSVAISPQGTLSSFDGAAATKAYSLPVSASWNVDLFGNLLSAKRSAQMQLIATKDYQTVVKTNIISAIANLYYTLLMIDRQLEIVSDMEQLTKETWDKMKFMHDNRVGYRSTAVQSAEAAYYQVQSQRVDLLRQMREAENSLSLLLGQPGQAIARGKFAQQSLPTEFSTGVGIQMLANRADVHQYEMSLAQCFYDVETARSRFYPNITITGTAAFTNQNGMVNPGKWLFSAVGSLVQPIFQHGQIVAGLKVAKMQYEQAFNKWQNAIYKAGNEVSNALVAYNSYSQKVELDGKRVQVLKQNVDDTRKLMESSANTTYLEVITAQSNLLNAEIAEVSDQLSKMQAVVSLYQALGGGK</sequence>
<dbReference type="SUPFAM" id="SSF56954">
    <property type="entry name" value="Outer membrane efflux proteins (OEP)"/>
    <property type="match status" value="1"/>
</dbReference>
<evidence type="ECO:0000313" key="4">
    <source>
        <dbReference type="Proteomes" id="UP000763088"/>
    </source>
</evidence>
<keyword evidence="2" id="KW-1134">Transmembrane beta strand</keyword>
<keyword evidence="2" id="KW-0449">Lipoprotein</keyword>
<dbReference type="Gene3D" id="2.20.200.10">
    <property type="entry name" value="Outer membrane efflux proteins (OEP)"/>
    <property type="match status" value="1"/>
</dbReference>
<evidence type="ECO:0000256" key="2">
    <source>
        <dbReference type="RuleBase" id="RU362097"/>
    </source>
</evidence>
<keyword evidence="2" id="KW-0472">Membrane</keyword>
<protein>
    <submittedName>
        <fullName evidence="3">Efflux transporter outer membrane subunit</fullName>
    </submittedName>
</protein>
<name>A0A928BRH3_XYLRU</name>
<comment type="similarity">
    <text evidence="1 2">Belongs to the outer membrane factor (OMF) (TC 1.B.17) family.</text>
</comment>
<evidence type="ECO:0000313" key="3">
    <source>
        <dbReference type="EMBL" id="MBE6265298.1"/>
    </source>
</evidence>
<organism evidence="3 4">
    <name type="scientific">Xylanibacter ruminicola</name>
    <name type="common">Prevotella ruminicola</name>
    <dbReference type="NCBI Taxonomy" id="839"/>
    <lineage>
        <taxon>Bacteria</taxon>
        <taxon>Pseudomonadati</taxon>
        <taxon>Bacteroidota</taxon>
        <taxon>Bacteroidia</taxon>
        <taxon>Bacteroidales</taxon>
        <taxon>Prevotellaceae</taxon>
        <taxon>Xylanibacter</taxon>
    </lineage>
</organism>
<gene>
    <name evidence="3" type="ORF">E7102_02320</name>
</gene>
<dbReference type="PANTHER" id="PTHR30203:SF33">
    <property type="entry name" value="BLR4455 PROTEIN"/>
    <property type="match status" value="1"/>
</dbReference>